<comment type="caution">
    <text evidence="8">The sequence shown here is derived from an EMBL/GenBank/DDBJ whole genome shotgun (WGS) entry which is preliminary data.</text>
</comment>
<accession>A0A086P4X8</accession>
<dbReference type="PRINTS" id="PR02008">
    <property type="entry name" value="RCMTFAMILY"/>
</dbReference>
<dbReference type="CDD" id="cd02440">
    <property type="entry name" value="AdoMet_MTases"/>
    <property type="match status" value="1"/>
</dbReference>
<dbReference type="PROSITE" id="PS51686">
    <property type="entry name" value="SAM_MT_RSMB_NOP"/>
    <property type="match status" value="1"/>
</dbReference>
<dbReference type="PATRIC" id="fig|1219045.3.peg.3686"/>
<dbReference type="InterPro" id="IPR006027">
    <property type="entry name" value="NusB_RsmB_TIM44"/>
</dbReference>
<comment type="similarity">
    <text evidence="1 6">Belongs to the class I-like SAM-binding methyltransferase superfamily. RsmB/NOP family.</text>
</comment>
<feature type="active site" description="Nucleophile" evidence="6">
    <location>
        <position position="359"/>
    </location>
</feature>
<dbReference type="GO" id="GO:0006355">
    <property type="term" value="P:regulation of DNA-templated transcription"/>
    <property type="evidence" value="ECO:0007669"/>
    <property type="project" value="InterPro"/>
</dbReference>
<evidence type="ECO:0000313" key="8">
    <source>
        <dbReference type="EMBL" id="KFG88446.1"/>
    </source>
</evidence>
<evidence type="ECO:0000313" key="9">
    <source>
        <dbReference type="Proteomes" id="UP000024284"/>
    </source>
</evidence>
<protein>
    <submittedName>
        <fullName evidence="8">Ribosomal RNA small subunit methyltransferase B</fullName>
    </submittedName>
</protein>
<evidence type="ECO:0000256" key="2">
    <source>
        <dbReference type="ARBA" id="ARBA00022603"/>
    </source>
</evidence>
<dbReference type="STRING" id="76947.GCA_002080435_01706"/>
<evidence type="ECO:0000259" key="7">
    <source>
        <dbReference type="PROSITE" id="PS51686"/>
    </source>
</evidence>
<dbReference type="InterPro" id="IPR018314">
    <property type="entry name" value="RsmB/NOL1/NOP2-like_CS"/>
</dbReference>
<dbReference type="InterPro" id="IPR029063">
    <property type="entry name" value="SAM-dependent_MTases_sf"/>
</dbReference>
<dbReference type="Gene3D" id="1.10.940.10">
    <property type="entry name" value="NusB-like"/>
    <property type="match status" value="1"/>
</dbReference>
<dbReference type="PANTHER" id="PTHR22807:SF61">
    <property type="entry name" value="NOL1_NOP2_SUN FAMILY PROTEIN _ ANTITERMINATION NUSB DOMAIN-CONTAINING PROTEIN"/>
    <property type="match status" value="1"/>
</dbReference>
<dbReference type="PANTHER" id="PTHR22807">
    <property type="entry name" value="NOP2 YEAST -RELATED NOL1/NOP2/FMU SUN DOMAIN-CONTAINING"/>
    <property type="match status" value="1"/>
</dbReference>
<dbReference type="Proteomes" id="UP000024284">
    <property type="component" value="Unassembled WGS sequence"/>
</dbReference>
<dbReference type="Pfam" id="PF01189">
    <property type="entry name" value="Methyltr_RsmB-F"/>
    <property type="match status" value="1"/>
</dbReference>
<organism evidence="8 9">
    <name type="scientific">Sphingobium herbicidovorans (strain ATCC 700291 / DSM 11019 / CCUG 56400 / KCTC 2939 / LMG 18315 / NBRC 16415 / MH)</name>
    <name type="common">Sphingomonas herbicidovorans</name>
    <dbReference type="NCBI Taxonomy" id="1219045"/>
    <lineage>
        <taxon>Bacteria</taxon>
        <taxon>Pseudomonadati</taxon>
        <taxon>Pseudomonadota</taxon>
        <taxon>Alphaproteobacteria</taxon>
        <taxon>Sphingomonadales</taxon>
        <taxon>Sphingomonadaceae</taxon>
        <taxon>Sphingobium</taxon>
    </lineage>
</organism>
<dbReference type="Gene3D" id="3.40.50.150">
    <property type="entry name" value="Vaccinia Virus protein VP39"/>
    <property type="match status" value="1"/>
</dbReference>
<dbReference type="InterPro" id="IPR023267">
    <property type="entry name" value="RCMT"/>
</dbReference>
<dbReference type="GO" id="GO:0003723">
    <property type="term" value="F:RNA binding"/>
    <property type="evidence" value="ECO:0007669"/>
    <property type="project" value="UniProtKB-UniRule"/>
</dbReference>
<name>A0A086P4X8_SPHHM</name>
<dbReference type="GO" id="GO:0001510">
    <property type="term" value="P:RNA methylation"/>
    <property type="evidence" value="ECO:0007669"/>
    <property type="project" value="InterPro"/>
</dbReference>
<sequence>MARHSKHEDVPGLPARRAALRLLDAVLRRGDPLELALHGAAQGLPPADRALVHAIAAETLRHLPDLDALIDSATKQPLPDDAKARMVLRIALIQVLALGTAPHAAIATALPLVDGGPRKLVHGVFGTVTRAEPVLPNPPTLPDTVAARWAAQWGEAMPQAAAYAYAVRPPVDLSLRDASETQSWAEKLGGENFAPGHVRLPGQTVITELAGFAEGAWWVQDLAASCPARLLGAGEGRTVLDLCAAPGGKTMQLAAAGWQVTAVDQSKKRLERLSDNLTRTGLAATIVAADLRQWEPAAPVDAILLDAPCTATGIYRRHPDVLHRIGPRQIDELAALQAELLGRVAEWLKPGGTLVYATCSLEQAEGEDQVRAFLQEHRDFTLQPALQAELPDQIAPCAEGWMRTLPDTLADKGGADGFFIARLARVPG</sequence>
<keyword evidence="2 6" id="KW-0489">Methyltransferase</keyword>
<evidence type="ECO:0000256" key="3">
    <source>
        <dbReference type="ARBA" id="ARBA00022679"/>
    </source>
</evidence>
<feature type="domain" description="SAM-dependent MTase RsmB/NOP-type" evidence="7">
    <location>
        <begin position="150"/>
        <end position="426"/>
    </location>
</feature>
<gene>
    <name evidence="8" type="ORF">BV98_003631</name>
</gene>
<evidence type="ECO:0000256" key="4">
    <source>
        <dbReference type="ARBA" id="ARBA00022691"/>
    </source>
</evidence>
<keyword evidence="5 6" id="KW-0694">RNA-binding</keyword>
<dbReference type="RefSeq" id="WP_037468788.1">
    <property type="nucleotide sequence ID" value="NZ_BCZD01000015.1"/>
</dbReference>
<dbReference type="Pfam" id="PF01029">
    <property type="entry name" value="NusB"/>
    <property type="match status" value="1"/>
</dbReference>
<feature type="binding site" evidence="6">
    <location>
        <position position="306"/>
    </location>
    <ligand>
        <name>S-adenosyl-L-methionine</name>
        <dbReference type="ChEBI" id="CHEBI:59789"/>
    </ligand>
</feature>
<dbReference type="PROSITE" id="PS01153">
    <property type="entry name" value="NOL1_NOP2_SUN"/>
    <property type="match status" value="1"/>
</dbReference>
<dbReference type="SUPFAM" id="SSF53335">
    <property type="entry name" value="S-adenosyl-L-methionine-dependent methyltransferases"/>
    <property type="match status" value="1"/>
</dbReference>
<dbReference type="AlphaFoldDB" id="A0A086P4X8"/>
<dbReference type="InterPro" id="IPR001678">
    <property type="entry name" value="MeTrfase_RsmB-F_NOP2_dom"/>
</dbReference>
<feature type="binding site" evidence="6">
    <location>
        <begin position="243"/>
        <end position="249"/>
    </location>
    <ligand>
        <name>S-adenosyl-L-methionine</name>
        <dbReference type="ChEBI" id="CHEBI:59789"/>
    </ligand>
</feature>
<dbReference type="EMBL" id="JFZA02000060">
    <property type="protein sequence ID" value="KFG88446.1"/>
    <property type="molecule type" value="Genomic_DNA"/>
</dbReference>
<keyword evidence="3 6" id="KW-0808">Transferase</keyword>
<dbReference type="InterPro" id="IPR049560">
    <property type="entry name" value="MeTrfase_RsmB-F_NOP2_cat"/>
</dbReference>
<dbReference type="eggNOG" id="COG0144">
    <property type="taxonomic scope" value="Bacteria"/>
</dbReference>
<evidence type="ECO:0000256" key="1">
    <source>
        <dbReference type="ARBA" id="ARBA00007494"/>
    </source>
</evidence>
<dbReference type="InterPro" id="IPR035926">
    <property type="entry name" value="NusB-like_sf"/>
</dbReference>
<feature type="binding site" evidence="6">
    <location>
        <position position="264"/>
    </location>
    <ligand>
        <name>S-adenosyl-L-methionine</name>
        <dbReference type="ChEBI" id="CHEBI:59789"/>
    </ligand>
</feature>
<keyword evidence="9" id="KW-1185">Reference proteome</keyword>
<proteinExistence type="inferred from homology"/>
<evidence type="ECO:0000256" key="6">
    <source>
        <dbReference type="PROSITE-ProRule" id="PRU01023"/>
    </source>
</evidence>
<dbReference type="OrthoDB" id="9810297at2"/>
<keyword evidence="4 6" id="KW-0949">S-adenosyl-L-methionine</keyword>
<reference evidence="8" key="1">
    <citation type="submission" date="2014-08" db="EMBL/GenBank/DDBJ databases">
        <title>Draft genome sequences of Sphingobium herbicidovorans.</title>
        <authorList>
            <person name="Gan H.M."/>
            <person name="Gan H.Y."/>
            <person name="Savka M.A."/>
        </authorList>
    </citation>
    <scope>NUCLEOTIDE SEQUENCE [LARGE SCALE GENOMIC DNA]</scope>
    <source>
        <strain evidence="8">NBRC 16415</strain>
    </source>
</reference>
<evidence type="ECO:0000256" key="5">
    <source>
        <dbReference type="ARBA" id="ARBA00022884"/>
    </source>
</evidence>
<dbReference type="SUPFAM" id="SSF48013">
    <property type="entry name" value="NusB-like"/>
    <property type="match status" value="1"/>
</dbReference>
<dbReference type="GO" id="GO:0008173">
    <property type="term" value="F:RNA methyltransferase activity"/>
    <property type="evidence" value="ECO:0007669"/>
    <property type="project" value="InterPro"/>
</dbReference>
<feature type="binding site" evidence="6">
    <location>
        <position position="290"/>
    </location>
    <ligand>
        <name>S-adenosyl-L-methionine</name>
        <dbReference type="ChEBI" id="CHEBI:59789"/>
    </ligand>
</feature>